<dbReference type="Proteomes" id="UP000708298">
    <property type="component" value="Unassembled WGS sequence"/>
</dbReference>
<comment type="caution">
    <text evidence="9">The sequence shown here is derived from an EMBL/GenBank/DDBJ whole genome shotgun (WGS) entry which is preliminary data.</text>
</comment>
<evidence type="ECO:0000256" key="7">
    <source>
        <dbReference type="SAM" id="Phobius"/>
    </source>
</evidence>
<feature type="transmembrane region" description="Helical" evidence="7">
    <location>
        <begin position="290"/>
        <end position="308"/>
    </location>
</feature>
<dbReference type="PROSITE" id="PS50850">
    <property type="entry name" value="MFS"/>
    <property type="match status" value="1"/>
</dbReference>
<dbReference type="Pfam" id="PF07690">
    <property type="entry name" value="MFS_1"/>
    <property type="match status" value="1"/>
</dbReference>
<feature type="transmembrane region" description="Helical" evidence="7">
    <location>
        <begin position="172"/>
        <end position="194"/>
    </location>
</feature>
<dbReference type="SUPFAM" id="SSF103473">
    <property type="entry name" value="MFS general substrate transporter"/>
    <property type="match status" value="1"/>
</dbReference>
<feature type="transmembrane region" description="Helical" evidence="7">
    <location>
        <begin position="258"/>
        <end position="278"/>
    </location>
</feature>
<dbReference type="PANTHER" id="PTHR23517">
    <property type="entry name" value="RESISTANCE PROTEIN MDTM, PUTATIVE-RELATED-RELATED"/>
    <property type="match status" value="1"/>
</dbReference>
<feature type="domain" description="Major facilitator superfamily (MFS) profile" evidence="8">
    <location>
        <begin position="13"/>
        <end position="402"/>
    </location>
</feature>
<dbReference type="InterPro" id="IPR050171">
    <property type="entry name" value="MFS_Transporters"/>
</dbReference>
<reference evidence="9" key="1">
    <citation type="journal article" date="2021" name="Microorganisms">
        <title>Acidisoma silvae sp. nov. and Acidisomacellulosilytica sp. nov., Two Acidophilic Bacteria Isolated from Decaying Wood, Hydrolyzing Cellulose and Producing Poly-3-hydroxybutyrate.</title>
        <authorList>
            <person name="Mieszkin S."/>
            <person name="Pouder E."/>
            <person name="Uroz S."/>
            <person name="Simon-Colin C."/>
            <person name="Alain K."/>
        </authorList>
    </citation>
    <scope>NUCLEOTIDE SEQUENCE</scope>
    <source>
        <strain evidence="9">HW T2.11</strain>
    </source>
</reference>
<evidence type="ECO:0000256" key="4">
    <source>
        <dbReference type="ARBA" id="ARBA00022692"/>
    </source>
</evidence>
<evidence type="ECO:0000256" key="1">
    <source>
        <dbReference type="ARBA" id="ARBA00004651"/>
    </source>
</evidence>
<feature type="transmembrane region" description="Helical" evidence="7">
    <location>
        <begin position="52"/>
        <end position="72"/>
    </location>
</feature>
<feature type="transmembrane region" description="Helical" evidence="7">
    <location>
        <begin position="110"/>
        <end position="132"/>
    </location>
</feature>
<dbReference type="Gene3D" id="1.20.1250.20">
    <property type="entry name" value="MFS general substrate transporter like domains"/>
    <property type="match status" value="1"/>
</dbReference>
<feature type="transmembrane region" description="Helical" evidence="7">
    <location>
        <begin position="350"/>
        <end position="373"/>
    </location>
</feature>
<keyword evidence="6 7" id="KW-0472">Membrane</keyword>
<dbReference type="GO" id="GO:0005886">
    <property type="term" value="C:plasma membrane"/>
    <property type="evidence" value="ECO:0007669"/>
    <property type="project" value="UniProtKB-SubCell"/>
</dbReference>
<accession>A0A963YTC3</accession>
<evidence type="ECO:0000256" key="6">
    <source>
        <dbReference type="ARBA" id="ARBA00023136"/>
    </source>
</evidence>
<name>A0A963YTC3_9PROT</name>
<protein>
    <submittedName>
        <fullName evidence="9">MFS transporter</fullName>
    </submittedName>
</protein>
<feature type="transmembrane region" description="Helical" evidence="7">
    <location>
        <begin position="379"/>
        <end position="401"/>
    </location>
</feature>
<proteinExistence type="predicted"/>
<dbReference type="PANTHER" id="PTHR23517:SF13">
    <property type="entry name" value="MAJOR FACILITATOR SUPERFAMILY MFS_1"/>
    <property type="match status" value="1"/>
</dbReference>
<evidence type="ECO:0000256" key="5">
    <source>
        <dbReference type="ARBA" id="ARBA00022989"/>
    </source>
</evidence>
<keyword evidence="10" id="KW-1185">Reference proteome</keyword>
<gene>
    <name evidence="9" type="ORF">ASILVAE211_13300</name>
</gene>
<feature type="transmembrane region" description="Helical" evidence="7">
    <location>
        <begin position="144"/>
        <end position="166"/>
    </location>
</feature>
<keyword evidence="3" id="KW-1003">Cell membrane</keyword>
<feature type="transmembrane region" description="Helical" evidence="7">
    <location>
        <begin position="314"/>
        <end position="338"/>
    </location>
</feature>
<keyword evidence="5 7" id="KW-1133">Transmembrane helix</keyword>
<dbReference type="GO" id="GO:0022857">
    <property type="term" value="F:transmembrane transporter activity"/>
    <property type="evidence" value="ECO:0007669"/>
    <property type="project" value="InterPro"/>
</dbReference>
<dbReference type="RefSeq" id="WP_227321820.1">
    <property type="nucleotide sequence ID" value="NZ_JAESVB010000005.1"/>
</dbReference>
<keyword evidence="4 7" id="KW-0812">Transmembrane</keyword>
<evidence type="ECO:0000313" key="10">
    <source>
        <dbReference type="Proteomes" id="UP000708298"/>
    </source>
</evidence>
<dbReference type="InterPro" id="IPR011701">
    <property type="entry name" value="MFS"/>
</dbReference>
<dbReference type="InterPro" id="IPR036259">
    <property type="entry name" value="MFS_trans_sf"/>
</dbReference>
<reference evidence="9" key="2">
    <citation type="submission" date="2021-01" db="EMBL/GenBank/DDBJ databases">
        <authorList>
            <person name="Mieszkin S."/>
            <person name="Pouder E."/>
            <person name="Alain K."/>
        </authorList>
    </citation>
    <scope>NUCLEOTIDE SEQUENCE</scope>
    <source>
        <strain evidence="9">HW T2.11</strain>
    </source>
</reference>
<dbReference type="AlphaFoldDB" id="A0A963YTC3"/>
<feature type="transmembrane region" description="Helical" evidence="7">
    <location>
        <begin position="21"/>
        <end position="40"/>
    </location>
</feature>
<evidence type="ECO:0000256" key="2">
    <source>
        <dbReference type="ARBA" id="ARBA00022448"/>
    </source>
</evidence>
<feature type="transmembrane region" description="Helical" evidence="7">
    <location>
        <begin position="225"/>
        <end position="252"/>
    </location>
</feature>
<keyword evidence="2" id="KW-0813">Transport</keyword>
<evidence type="ECO:0000259" key="8">
    <source>
        <dbReference type="PROSITE" id="PS50850"/>
    </source>
</evidence>
<evidence type="ECO:0000256" key="3">
    <source>
        <dbReference type="ARBA" id="ARBA00022475"/>
    </source>
</evidence>
<feature type="transmembrane region" description="Helical" evidence="7">
    <location>
        <begin position="84"/>
        <end position="104"/>
    </location>
</feature>
<dbReference type="EMBL" id="JAESVB010000005">
    <property type="protein sequence ID" value="MCB8876162.1"/>
    <property type="molecule type" value="Genomic_DNA"/>
</dbReference>
<organism evidence="9 10">
    <name type="scientific">Acidisoma silvae</name>
    <dbReference type="NCBI Taxonomy" id="2802396"/>
    <lineage>
        <taxon>Bacteria</taxon>
        <taxon>Pseudomonadati</taxon>
        <taxon>Pseudomonadota</taxon>
        <taxon>Alphaproteobacteria</taxon>
        <taxon>Acetobacterales</taxon>
        <taxon>Acidocellaceae</taxon>
        <taxon>Acidisoma</taxon>
    </lineage>
</organism>
<comment type="subcellular location">
    <subcellularLocation>
        <location evidence="1">Cell membrane</location>
        <topology evidence="1">Multi-pass membrane protein</topology>
    </subcellularLocation>
</comment>
<sequence>MITQAGVTKGIGPRYMAARCFVILAVAIAMVGSSAPSPIYGVYAQHMHLNHMMLTVIYGFYSLGTVAALFLLGRISDRIPDRRVLLIVALCCAILGGILMALAGNVPVMLIGRFFAGMGTGCIIGPATAALVELDPARDRVRAAIVATVAVTAGITSGVVITAAALEERFAPTLTSFVVIIVVASITIAALLLVRWVPHDVAPATVHPTAQAKSSMGAMIREAGAGFWISCAGMVTAWMVGGCFLALGAIFARQLAGIHDPAIAALTVAVFQVVAGCVQLGGRNQPPRRLLMAGAVFMMTGLVLATLAAAIDSAVLFCIGALFTGMGYGGGFSASAAIGNRSAPARARAAIVSLTYIAGYLGNLIPVILLGVIADLFGLFAAITVLAAGAVLLGGSLILAVRRLPAET</sequence>
<evidence type="ECO:0000313" key="9">
    <source>
        <dbReference type="EMBL" id="MCB8876162.1"/>
    </source>
</evidence>
<dbReference type="InterPro" id="IPR020846">
    <property type="entry name" value="MFS_dom"/>
</dbReference>